<dbReference type="SUPFAM" id="SSF81383">
    <property type="entry name" value="F-box domain"/>
    <property type="match status" value="1"/>
</dbReference>
<name>A0A5N5KVD0_9ROSI</name>
<gene>
    <name evidence="2" type="ORF">DKX38_017042</name>
</gene>
<dbReference type="AlphaFoldDB" id="A0A5N5KVD0"/>
<evidence type="ECO:0000313" key="3">
    <source>
        <dbReference type="Proteomes" id="UP000326939"/>
    </source>
</evidence>
<dbReference type="EMBL" id="VDCV01000011">
    <property type="protein sequence ID" value="KAB5533956.1"/>
    <property type="molecule type" value="Genomic_DNA"/>
</dbReference>
<dbReference type="InterPro" id="IPR053781">
    <property type="entry name" value="F-box_AtFBL13-like"/>
</dbReference>
<sequence length="492" mass="57611">MEENPNQDPSVTADVDATSTTTTNLNDLSQDILLHILSFLPTLESITTSLISKKWKSLWSLVPSLNFSYVHFPIYKSFFTTRQFFSEFVDRTLILRPHLPLQKFRLEFIYEDRYSCHVDSWVRYAIRNRVSELDLDFFIDESFHIVESEGRRDYDFPFSALRNGKVRVLKLCRCDLTLPADMESMNLWSMKEIFFYQIYMTDDMVLNLLKACPNIEVLKLENCYGMENLRLCSEKLKRLGLSSFYTAERELYLELDCPNLVWLSIDCVETGEFCIKNLSSLIEFRTSIVHKTEHYVHWFKVVKQLHRIAHIKHLVVQNWWRKVWIVLRVTGEMDYLKVEEGLRILFPSLLRNVEISRTGKFFAKDGISKDFLLHNLKHLELQTGYTQYDLLGMAALLELCPNLETMILDPLYKIDDDESLSEELLNKPIHFSIPSLKEVKLKVIPGENQNQIVQFVALLKKQGVVLDKIVLVPLYSGISVSRRRPLRAEVNE</sequence>
<comment type="caution">
    <text evidence="2">The sequence shown here is derived from an EMBL/GenBank/DDBJ whole genome shotgun (WGS) entry which is preliminary data.</text>
</comment>
<dbReference type="InterPro" id="IPR032675">
    <property type="entry name" value="LRR_dom_sf"/>
</dbReference>
<keyword evidence="3" id="KW-1185">Reference proteome</keyword>
<dbReference type="InterPro" id="IPR055294">
    <property type="entry name" value="FBL60-like"/>
</dbReference>
<dbReference type="Pfam" id="PF00646">
    <property type="entry name" value="F-box"/>
    <property type="match status" value="1"/>
</dbReference>
<proteinExistence type="predicted"/>
<dbReference type="Proteomes" id="UP000326939">
    <property type="component" value="Chromosome 11"/>
</dbReference>
<accession>A0A5N5KVD0</accession>
<protein>
    <recommendedName>
        <fullName evidence="1">F-box domain-containing protein</fullName>
    </recommendedName>
</protein>
<organism evidence="2 3">
    <name type="scientific">Salix brachista</name>
    <dbReference type="NCBI Taxonomy" id="2182728"/>
    <lineage>
        <taxon>Eukaryota</taxon>
        <taxon>Viridiplantae</taxon>
        <taxon>Streptophyta</taxon>
        <taxon>Embryophyta</taxon>
        <taxon>Tracheophyta</taxon>
        <taxon>Spermatophyta</taxon>
        <taxon>Magnoliopsida</taxon>
        <taxon>eudicotyledons</taxon>
        <taxon>Gunneridae</taxon>
        <taxon>Pentapetalae</taxon>
        <taxon>rosids</taxon>
        <taxon>fabids</taxon>
        <taxon>Malpighiales</taxon>
        <taxon>Salicaceae</taxon>
        <taxon>Saliceae</taxon>
        <taxon>Salix</taxon>
    </lineage>
</organism>
<dbReference type="SMART" id="SM00256">
    <property type="entry name" value="FBOX"/>
    <property type="match status" value="1"/>
</dbReference>
<reference evidence="3" key="1">
    <citation type="journal article" date="2019" name="Gigascience">
        <title>De novo genome assembly of the endangered Acer yangbiense, a plant species with extremely small populations endemic to Yunnan Province, China.</title>
        <authorList>
            <person name="Yang J."/>
            <person name="Wariss H.M."/>
            <person name="Tao L."/>
            <person name="Zhang R."/>
            <person name="Yun Q."/>
            <person name="Hollingsworth P."/>
            <person name="Dao Z."/>
            <person name="Luo G."/>
            <person name="Guo H."/>
            <person name="Ma Y."/>
            <person name="Sun W."/>
        </authorList>
    </citation>
    <scope>NUCLEOTIDE SEQUENCE [LARGE SCALE GENOMIC DNA]</scope>
    <source>
        <strain evidence="3">cv. br00</strain>
    </source>
</reference>
<evidence type="ECO:0000313" key="2">
    <source>
        <dbReference type="EMBL" id="KAB5533956.1"/>
    </source>
</evidence>
<dbReference type="InterPro" id="IPR001810">
    <property type="entry name" value="F-box_dom"/>
</dbReference>
<dbReference type="SUPFAM" id="SSF52047">
    <property type="entry name" value="RNI-like"/>
    <property type="match status" value="1"/>
</dbReference>
<dbReference type="InterPro" id="IPR036047">
    <property type="entry name" value="F-box-like_dom_sf"/>
</dbReference>
<dbReference type="InterPro" id="IPR055357">
    <property type="entry name" value="LRR_At1g61320_AtMIF1"/>
</dbReference>
<dbReference type="Pfam" id="PF23622">
    <property type="entry name" value="LRR_At1g61320_AtMIF1"/>
    <property type="match status" value="1"/>
</dbReference>
<dbReference type="PANTHER" id="PTHR31293">
    <property type="entry name" value="RNI-LIKE SUPERFAMILY PROTEIN"/>
    <property type="match status" value="1"/>
</dbReference>
<evidence type="ECO:0000259" key="1">
    <source>
        <dbReference type="PROSITE" id="PS50181"/>
    </source>
</evidence>
<dbReference type="Gene3D" id="1.20.1280.50">
    <property type="match status" value="1"/>
</dbReference>
<dbReference type="CDD" id="cd22160">
    <property type="entry name" value="F-box_AtFBL13-like"/>
    <property type="match status" value="1"/>
</dbReference>
<dbReference type="PANTHER" id="PTHR31293:SF12">
    <property type="entry name" value="RNI-LIKE SUPERFAMILY PROTEIN"/>
    <property type="match status" value="1"/>
</dbReference>
<feature type="domain" description="F-box" evidence="1">
    <location>
        <begin position="22"/>
        <end position="72"/>
    </location>
</feature>
<dbReference type="PROSITE" id="PS50181">
    <property type="entry name" value="FBOX"/>
    <property type="match status" value="1"/>
</dbReference>
<dbReference type="Gene3D" id="3.80.10.10">
    <property type="entry name" value="Ribonuclease Inhibitor"/>
    <property type="match status" value="1"/>
</dbReference>